<gene>
    <name evidence="6" type="ORF">PCOR1329_LOCUS48866</name>
</gene>
<dbReference type="InterPro" id="IPR034556">
    <property type="entry name" value="tRNA_wybutosine-synthase"/>
</dbReference>
<protein>
    <recommendedName>
        <fullName evidence="5">tRNA wybutosine-synthesis domain-containing protein</fullName>
    </recommendedName>
</protein>
<comment type="cofactor">
    <cofactor evidence="1">
        <name>[4Fe-4S] cluster</name>
        <dbReference type="ChEBI" id="CHEBI:49883"/>
    </cofactor>
</comment>
<reference evidence="6" key="1">
    <citation type="submission" date="2023-10" db="EMBL/GenBank/DDBJ databases">
        <authorList>
            <person name="Chen Y."/>
            <person name="Shah S."/>
            <person name="Dougan E. K."/>
            <person name="Thang M."/>
            <person name="Chan C."/>
        </authorList>
    </citation>
    <scope>NUCLEOTIDE SEQUENCE [LARGE SCALE GENOMIC DNA]</scope>
</reference>
<keyword evidence="3" id="KW-0819">tRNA processing</keyword>
<proteinExistence type="predicted"/>
<feature type="domain" description="tRNA wybutosine-synthesis" evidence="5">
    <location>
        <begin position="17"/>
        <end position="79"/>
    </location>
</feature>
<keyword evidence="4" id="KW-0456">Lyase</keyword>
<keyword evidence="2" id="KW-0479">Metal-binding</keyword>
<dbReference type="Gene3D" id="3.20.20.70">
    <property type="entry name" value="Aldolase class I"/>
    <property type="match status" value="1"/>
</dbReference>
<dbReference type="Proteomes" id="UP001189429">
    <property type="component" value="Unassembled WGS sequence"/>
</dbReference>
<evidence type="ECO:0000313" key="7">
    <source>
        <dbReference type="Proteomes" id="UP001189429"/>
    </source>
</evidence>
<dbReference type="PANTHER" id="PTHR13930:SF0">
    <property type="entry name" value="S-ADENOSYL-L-METHIONINE-DEPENDENT TRNA 4-DEMETHYLWYOSINE SYNTHASE TYW1-RELATED"/>
    <property type="match status" value="1"/>
</dbReference>
<dbReference type="InterPro" id="IPR013785">
    <property type="entry name" value="Aldolase_TIM"/>
</dbReference>
<accession>A0ABN9UIM4</accession>
<evidence type="ECO:0000256" key="2">
    <source>
        <dbReference type="ARBA" id="ARBA00022485"/>
    </source>
</evidence>
<evidence type="ECO:0000259" key="5">
    <source>
        <dbReference type="Pfam" id="PF08608"/>
    </source>
</evidence>
<comment type="caution">
    <text evidence="6">The sequence shown here is derived from an EMBL/GenBank/DDBJ whole genome shotgun (WGS) entry which is preliminary data.</text>
</comment>
<keyword evidence="2" id="KW-0411">Iron-sulfur</keyword>
<keyword evidence="2" id="KW-0408">Iron</keyword>
<dbReference type="InterPro" id="IPR013917">
    <property type="entry name" value="tRNA_wybutosine-synth"/>
</dbReference>
<evidence type="ECO:0000256" key="3">
    <source>
        <dbReference type="ARBA" id="ARBA00022694"/>
    </source>
</evidence>
<evidence type="ECO:0000256" key="1">
    <source>
        <dbReference type="ARBA" id="ARBA00001966"/>
    </source>
</evidence>
<evidence type="ECO:0000256" key="4">
    <source>
        <dbReference type="ARBA" id="ARBA00023239"/>
    </source>
</evidence>
<name>A0ABN9UIM4_9DINO</name>
<organism evidence="6 7">
    <name type="scientific">Prorocentrum cordatum</name>
    <dbReference type="NCBI Taxonomy" id="2364126"/>
    <lineage>
        <taxon>Eukaryota</taxon>
        <taxon>Sar</taxon>
        <taxon>Alveolata</taxon>
        <taxon>Dinophyceae</taxon>
        <taxon>Prorocentrales</taxon>
        <taxon>Prorocentraceae</taxon>
        <taxon>Prorocentrum</taxon>
    </lineage>
</organism>
<evidence type="ECO:0000313" key="6">
    <source>
        <dbReference type="EMBL" id="CAK0859530.1"/>
    </source>
</evidence>
<sequence>MELGSQEGYAELIGLSDCDFVEVKGATWSEQMGKAGLSFSEAIPAHEDVREFADRLASALPGYGVACEHAHSCAVLLARRDRFFEPTGRWRTWIDFDRFADAAVAGRTLEVLDFTVETPEWALADSEAGGFDPAERRVFRKRPA</sequence>
<keyword evidence="7" id="KW-1185">Reference proteome</keyword>
<dbReference type="Pfam" id="PF08608">
    <property type="entry name" value="Wyosine_form"/>
    <property type="match status" value="1"/>
</dbReference>
<dbReference type="PANTHER" id="PTHR13930">
    <property type="entry name" value="S-ADENOSYL-L-METHIONINE-DEPENDENT TRNA 4-DEMETHYLWYOSINE SYNTHASE"/>
    <property type="match status" value="1"/>
</dbReference>
<dbReference type="EMBL" id="CAUYUJ010015911">
    <property type="protein sequence ID" value="CAK0859530.1"/>
    <property type="molecule type" value="Genomic_DNA"/>
</dbReference>
<keyword evidence="2" id="KW-0004">4Fe-4S</keyword>